<dbReference type="RefSeq" id="WP_101535175.1">
    <property type="nucleotide sequence ID" value="NZ_JBFHIU010000130.1"/>
</dbReference>
<sequence>MTSKLVIGLDGKSSGQRALDYGEQLAAKIGDCELLVTYIIEWSPYSFQTPEENAQRHKRREEEISTAMERIVTPAVSKLTQSGAQARGIVRHGDVADALNDIAKEEEADQIIICRSSEGGIAKRLFGSSTANLVMSASVPVTVINPGV</sequence>
<evidence type="ECO:0000313" key="3">
    <source>
        <dbReference type="EMBL" id="PLW75933.1"/>
    </source>
</evidence>
<dbReference type="InterPro" id="IPR014729">
    <property type="entry name" value="Rossmann-like_a/b/a_fold"/>
</dbReference>
<name>A0A2N5XN64_9HYPH</name>
<evidence type="ECO:0000256" key="1">
    <source>
        <dbReference type="ARBA" id="ARBA00008791"/>
    </source>
</evidence>
<feature type="domain" description="UspA" evidence="2">
    <location>
        <begin position="1"/>
        <end position="144"/>
    </location>
</feature>
<organism evidence="3 4">
    <name type="scientific">Cohaesibacter celericrescens</name>
    <dbReference type="NCBI Taxonomy" id="2067669"/>
    <lineage>
        <taxon>Bacteria</taxon>
        <taxon>Pseudomonadati</taxon>
        <taxon>Pseudomonadota</taxon>
        <taxon>Alphaproteobacteria</taxon>
        <taxon>Hyphomicrobiales</taxon>
        <taxon>Cohaesibacteraceae</taxon>
    </lineage>
</organism>
<dbReference type="CDD" id="cd00293">
    <property type="entry name" value="USP-like"/>
    <property type="match status" value="1"/>
</dbReference>
<gene>
    <name evidence="3" type="ORF">C0081_17685</name>
</gene>
<evidence type="ECO:0000259" key="2">
    <source>
        <dbReference type="Pfam" id="PF00582"/>
    </source>
</evidence>
<dbReference type="SUPFAM" id="SSF52402">
    <property type="entry name" value="Adenine nucleotide alpha hydrolases-like"/>
    <property type="match status" value="1"/>
</dbReference>
<dbReference type="Gene3D" id="3.40.50.620">
    <property type="entry name" value="HUPs"/>
    <property type="match status" value="1"/>
</dbReference>
<accession>A0A2N5XN64</accession>
<dbReference type="PANTHER" id="PTHR46268:SF6">
    <property type="entry name" value="UNIVERSAL STRESS PROTEIN UP12"/>
    <property type="match status" value="1"/>
</dbReference>
<dbReference type="PRINTS" id="PR01438">
    <property type="entry name" value="UNVRSLSTRESS"/>
</dbReference>
<keyword evidence="4" id="KW-1185">Reference proteome</keyword>
<dbReference type="Proteomes" id="UP000234881">
    <property type="component" value="Unassembled WGS sequence"/>
</dbReference>
<dbReference type="InterPro" id="IPR006015">
    <property type="entry name" value="Universal_stress_UspA"/>
</dbReference>
<dbReference type="InterPro" id="IPR006016">
    <property type="entry name" value="UspA"/>
</dbReference>
<dbReference type="OrthoDB" id="5186731at2"/>
<reference evidence="3 4" key="1">
    <citation type="submission" date="2018-01" db="EMBL/GenBank/DDBJ databases">
        <title>The draft genome sequence of Cohaesibacter sp. H1304.</title>
        <authorList>
            <person name="Wang N.-N."/>
            <person name="Du Z.-J."/>
        </authorList>
    </citation>
    <scope>NUCLEOTIDE SEQUENCE [LARGE SCALE GENOMIC DNA]</scope>
    <source>
        <strain evidence="3 4">H1304</strain>
    </source>
</reference>
<protein>
    <submittedName>
        <fullName evidence="3">Universal stress protein</fullName>
    </submittedName>
</protein>
<dbReference type="PANTHER" id="PTHR46268">
    <property type="entry name" value="STRESS RESPONSE PROTEIN NHAX"/>
    <property type="match status" value="1"/>
</dbReference>
<evidence type="ECO:0000313" key="4">
    <source>
        <dbReference type="Proteomes" id="UP000234881"/>
    </source>
</evidence>
<dbReference type="AlphaFoldDB" id="A0A2N5XN64"/>
<dbReference type="EMBL" id="PKUQ01000042">
    <property type="protein sequence ID" value="PLW75933.1"/>
    <property type="molecule type" value="Genomic_DNA"/>
</dbReference>
<comment type="caution">
    <text evidence="3">The sequence shown here is derived from an EMBL/GenBank/DDBJ whole genome shotgun (WGS) entry which is preliminary data.</text>
</comment>
<comment type="similarity">
    <text evidence="1">Belongs to the universal stress protein A family.</text>
</comment>
<proteinExistence type="inferred from homology"/>
<dbReference type="Pfam" id="PF00582">
    <property type="entry name" value="Usp"/>
    <property type="match status" value="1"/>
</dbReference>